<proteinExistence type="predicted"/>
<evidence type="ECO:0000313" key="2">
    <source>
        <dbReference type="Proteomes" id="UP001152888"/>
    </source>
</evidence>
<comment type="caution">
    <text evidence="1">The sequence shown here is derived from an EMBL/GenBank/DDBJ whole genome shotgun (WGS) entry which is preliminary data.</text>
</comment>
<dbReference type="EMBL" id="CAKOFQ010008155">
    <property type="protein sequence ID" value="CAH2012218.1"/>
    <property type="molecule type" value="Genomic_DNA"/>
</dbReference>
<reference evidence="1" key="1">
    <citation type="submission" date="2022-03" db="EMBL/GenBank/DDBJ databases">
        <authorList>
            <person name="Sayadi A."/>
        </authorList>
    </citation>
    <scope>NUCLEOTIDE SEQUENCE</scope>
</reference>
<dbReference type="AlphaFoldDB" id="A0A9P0Q9Q4"/>
<keyword evidence="2" id="KW-1185">Reference proteome</keyword>
<protein>
    <submittedName>
        <fullName evidence="1">Uncharacterized protein</fullName>
    </submittedName>
</protein>
<dbReference type="Proteomes" id="UP001152888">
    <property type="component" value="Unassembled WGS sequence"/>
</dbReference>
<accession>A0A9P0Q9Q4</accession>
<gene>
    <name evidence="1" type="ORF">ACAOBT_LOCUS32705</name>
</gene>
<sequence>MYYLPRYRFQLRLSVWCGCAPKIVLVLCYKKIISLPGVCTIITHYCSNFYTAAECQRHGHSGQKRTSTQHYWP</sequence>
<evidence type="ECO:0000313" key="1">
    <source>
        <dbReference type="EMBL" id="CAH2012218.1"/>
    </source>
</evidence>
<organism evidence="1 2">
    <name type="scientific">Acanthoscelides obtectus</name>
    <name type="common">Bean weevil</name>
    <name type="synonym">Bruchus obtectus</name>
    <dbReference type="NCBI Taxonomy" id="200917"/>
    <lineage>
        <taxon>Eukaryota</taxon>
        <taxon>Metazoa</taxon>
        <taxon>Ecdysozoa</taxon>
        <taxon>Arthropoda</taxon>
        <taxon>Hexapoda</taxon>
        <taxon>Insecta</taxon>
        <taxon>Pterygota</taxon>
        <taxon>Neoptera</taxon>
        <taxon>Endopterygota</taxon>
        <taxon>Coleoptera</taxon>
        <taxon>Polyphaga</taxon>
        <taxon>Cucujiformia</taxon>
        <taxon>Chrysomeloidea</taxon>
        <taxon>Chrysomelidae</taxon>
        <taxon>Bruchinae</taxon>
        <taxon>Bruchini</taxon>
        <taxon>Acanthoscelides</taxon>
    </lineage>
</organism>
<name>A0A9P0Q9Q4_ACAOB</name>